<gene>
    <name evidence="2" type="ORF">FWK35_00033923</name>
</gene>
<dbReference type="SUPFAM" id="SSF54001">
    <property type="entry name" value="Cysteine proteinases"/>
    <property type="match status" value="1"/>
</dbReference>
<accession>A0A6G0VKL5</accession>
<evidence type="ECO:0000313" key="3">
    <source>
        <dbReference type="Proteomes" id="UP000478052"/>
    </source>
</evidence>
<dbReference type="Proteomes" id="UP000478052">
    <property type="component" value="Unassembled WGS sequence"/>
</dbReference>
<evidence type="ECO:0008006" key="4">
    <source>
        <dbReference type="Google" id="ProtNLM"/>
    </source>
</evidence>
<proteinExistence type="predicted"/>
<evidence type="ECO:0000313" key="2">
    <source>
        <dbReference type="EMBL" id="KAF0691430.1"/>
    </source>
</evidence>
<reference evidence="2 3" key="1">
    <citation type="submission" date="2019-08" db="EMBL/GenBank/DDBJ databases">
        <title>Whole genome of Aphis craccivora.</title>
        <authorList>
            <person name="Voronova N.V."/>
            <person name="Shulinski R.S."/>
            <person name="Bandarenka Y.V."/>
            <person name="Zhorov D.G."/>
            <person name="Warner D."/>
        </authorList>
    </citation>
    <scope>NUCLEOTIDE SEQUENCE [LARGE SCALE GENOMIC DNA]</scope>
    <source>
        <strain evidence="2">180601</strain>
        <tissue evidence="2">Whole Body</tissue>
    </source>
</reference>
<feature type="coiled-coil region" evidence="1">
    <location>
        <begin position="115"/>
        <end position="142"/>
    </location>
</feature>
<dbReference type="InterPro" id="IPR038765">
    <property type="entry name" value="Papain-like_cys_pep_sf"/>
</dbReference>
<dbReference type="AlphaFoldDB" id="A0A6G0VKL5"/>
<keyword evidence="1" id="KW-0175">Coiled coil</keyword>
<feature type="non-terminal residue" evidence="2">
    <location>
        <position position="226"/>
    </location>
</feature>
<evidence type="ECO:0000256" key="1">
    <source>
        <dbReference type="SAM" id="Coils"/>
    </source>
</evidence>
<comment type="caution">
    <text evidence="2">The sequence shown here is derived from an EMBL/GenBank/DDBJ whole genome shotgun (WGS) entry which is preliminary data.</text>
</comment>
<name>A0A6G0VKL5_APHCR</name>
<keyword evidence="3" id="KW-1185">Reference proteome</keyword>
<organism evidence="2 3">
    <name type="scientific">Aphis craccivora</name>
    <name type="common">Cowpea aphid</name>
    <dbReference type="NCBI Taxonomy" id="307492"/>
    <lineage>
        <taxon>Eukaryota</taxon>
        <taxon>Metazoa</taxon>
        <taxon>Ecdysozoa</taxon>
        <taxon>Arthropoda</taxon>
        <taxon>Hexapoda</taxon>
        <taxon>Insecta</taxon>
        <taxon>Pterygota</taxon>
        <taxon>Neoptera</taxon>
        <taxon>Paraneoptera</taxon>
        <taxon>Hemiptera</taxon>
        <taxon>Sternorrhyncha</taxon>
        <taxon>Aphidomorpha</taxon>
        <taxon>Aphidoidea</taxon>
        <taxon>Aphididae</taxon>
        <taxon>Aphidini</taxon>
        <taxon>Aphis</taxon>
        <taxon>Aphis</taxon>
    </lineage>
</organism>
<protein>
    <recommendedName>
        <fullName evidence="4">USP domain-containing protein</fullName>
    </recommendedName>
</protein>
<dbReference type="OrthoDB" id="7600614at2759"/>
<sequence>MHTYFKSLALIITIAYIDSNLYKKFVEEQTNPVLRFCKNLASGVARLDIYKERINILKELFTEDEGVTDVALINTECNVLFICTSLLKDVPSATEFINCPNLKCESIKYACPTIILKFSNRFKDLENDLKQYTKEKVKEYSNCNDITAIKNRTFILTEFPTEVNVEGNLYKLFGAVSYGAGHYVSYIRRFSEKWEIHNDLENKFKKCLNPETTKINPHLIFYALYS</sequence>
<dbReference type="EMBL" id="VUJU01015963">
    <property type="protein sequence ID" value="KAF0691430.1"/>
    <property type="molecule type" value="Genomic_DNA"/>
</dbReference>